<dbReference type="Proteomes" id="UP000626109">
    <property type="component" value="Unassembled WGS sequence"/>
</dbReference>
<sequence length="946" mass="105604">MSLQDDDGLLRRKARWEGIAADEHIMSVSGCNSKMGFLAGSIVLHTSRGREIFFEGKRKHKYKGSFTWDAESQHEICDLTFEDGHCTGIQQRPCALAVSAQQPQQQQSQQQQSQQQQSQQQQEQQQQQQQPSAGVCLPQSIELAGSSRRLVLSNNNNQQPPTEKTTANAASMNDSSGDEGIVDLYSEASDVAQASTKVVVAAAVFEVDAETEPAFAVCEVKARTEPAIAESPEALVFSTLPAGGYREAIASVYSKPAWQRHMRPKAQTLEKLFMAEWKIRKTWDYACVVCQQPMGRGAGDHLPGDGHRRKLAEKVSALCPSQDEHASALLAESQREEWLQAFQLLGKRIVLNHLTGEFQPAAAGVGTLDVQLVEAKSSSNNSNSNNVSNSNSDNNNSSSSKASSSSEPAPKKAKVSEDYSAVTVSWRPALEYHEAWKQWMRPFAQQLRAVHQQLCESHETCSFQCAICSDAVDWTDEHLLSLGHYNALWEKHSLMDNMDPVGSLCSQWAQPFESKTGCYLFNHLTGDQGWEDWEERHSESDAKLCDNSSANGGSPLKFSFFAAPALSTAYGYVPDRGQVWGSKPVSGCLSFGWYSGAEWWLRLPRGTYHVSLGLGRRADESPCVNRYSGRVNDRAFSGILGTEWIEVQVPKLEIWDYLCIKGKWPVYYVHIRPASSTDRSTWEEAVDQLTQMQAPPFCTGARGTPKDWNRPDNELADSENVALFWGRKAKESIADVHLAAQPDPGSMLLRFLQTRLGPDGKSLLERLGPPMRQEQGWFSFAWREGPEETAKAGPGKWRRAWHGCKLEALYSIMFHGQLFESSNKHLGDRHFEEMPGVYVHKDKTSHKAENYMRFVPLCGDGVFWAAKWEVRVDRKQGLDELMKKNTDQWVQPARSVRLEALWLCGRSAADMRIGDAVARKWEPELEANPGDTRPEQLGGTVPEQLG</sequence>
<feature type="non-terminal residue" evidence="2">
    <location>
        <position position="946"/>
    </location>
</feature>
<proteinExistence type="predicted"/>
<protein>
    <submittedName>
        <fullName evidence="2">Uncharacterized protein</fullName>
    </submittedName>
</protein>
<name>A0A813KJU7_POLGL</name>
<feature type="compositionally biased region" description="Low complexity" evidence="1">
    <location>
        <begin position="377"/>
        <end position="406"/>
    </location>
</feature>
<feature type="region of interest" description="Disordered" evidence="1">
    <location>
        <begin position="376"/>
        <end position="414"/>
    </location>
</feature>
<dbReference type="EMBL" id="CAJNNW010030805">
    <property type="protein sequence ID" value="CAE8704556.1"/>
    <property type="molecule type" value="Genomic_DNA"/>
</dbReference>
<accession>A0A813KJU7</accession>
<evidence type="ECO:0000313" key="3">
    <source>
        <dbReference type="Proteomes" id="UP000626109"/>
    </source>
</evidence>
<comment type="caution">
    <text evidence="2">The sequence shown here is derived from an EMBL/GenBank/DDBJ whole genome shotgun (WGS) entry which is preliminary data.</text>
</comment>
<evidence type="ECO:0000313" key="2">
    <source>
        <dbReference type="EMBL" id="CAE8704556.1"/>
    </source>
</evidence>
<dbReference type="InterPro" id="IPR052292">
    <property type="entry name" value="Glucose_repression_reg"/>
</dbReference>
<feature type="region of interest" description="Disordered" evidence="1">
    <location>
        <begin position="152"/>
        <end position="175"/>
    </location>
</feature>
<dbReference type="PANTHER" id="PTHR28051">
    <property type="entry name" value="PROTEIN MTL1-RELATED"/>
    <property type="match status" value="1"/>
</dbReference>
<feature type="region of interest" description="Disordered" evidence="1">
    <location>
        <begin position="923"/>
        <end position="946"/>
    </location>
</feature>
<feature type="compositionally biased region" description="Polar residues" evidence="1">
    <location>
        <begin position="160"/>
        <end position="175"/>
    </location>
</feature>
<reference evidence="2" key="1">
    <citation type="submission" date="2021-02" db="EMBL/GenBank/DDBJ databases">
        <authorList>
            <person name="Dougan E. K."/>
            <person name="Rhodes N."/>
            <person name="Thang M."/>
            <person name="Chan C."/>
        </authorList>
    </citation>
    <scope>NUCLEOTIDE SEQUENCE</scope>
</reference>
<dbReference type="PANTHER" id="PTHR28051:SF1">
    <property type="entry name" value="PROTEIN MTL1-RELATED"/>
    <property type="match status" value="1"/>
</dbReference>
<gene>
    <name evidence="2" type="ORF">PGLA2088_LOCUS33242</name>
</gene>
<dbReference type="AlphaFoldDB" id="A0A813KJU7"/>
<organism evidence="2 3">
    <name type="scientific">Polarella glacialis</name>
    <name type="common">Dinoflagellate</name>
    <dbReference type="NCBI Taxonomy" id="89957"/>
    <lineage>
        <taxon>Eukaryota</taxon>
        <taxon>Sar</taxon>
        <taxon>Alveolata</taxon>
        <taxon>Dinophyceae</taxon>
        <taxon>Suessiales</taxon>
        <taxon>Suessiaceae</taxon>
        <taxon>Polarella</taxon>
    </lineage>
</organism>
<evidence type="ECO:0000256" key="1">
    <source>
        <dbReference type="SAM" id="MobiDB-lite"/>
    </source>
</evidence>